<dbReference type="RefSeq" id="WP_172697302.1">
    <property type="nucleotide sequence ID" value="NZ_WKPR01000004.1"/>
</dbReference>
<dbReference type="Proteomes" id="UP000434475">
    <property type="component" value="Unassembled WGS sequence"/>
</dbReference>
<dbReference type="AlphaFoldDB" id="A0A6I2R547"/>
<sequence length="64" mass="6962">MSNNDKFKELYKTIGVLAETGILFYRATIQAGATPGEAMILTQAFIRASMQGDDTSASESEEEI</sequence>
<protein>
    <submittedName>
        <fullName evidence="1">Uncharacterized protein</fullName>
    </submittedName>
</protein>
<accession>A0A6I2R547</accession>
<evidence type="ECO:0000313" key="2">
    <source>
        <dbReference type="Proteomes" id="UP000434475"/>
    </source>
</evidence>
<name>A0A6I2R547_FLAPL</name>
<comment type="caution">
    <text evidence="1">The sequence shown here is derived from an EMBL/GenBank/DDBJ whole genome shotgun (WGS) entry which is preliminary data.</text>
</comment>
<reference evidence="1 2" key="1">
    <citation type="journal article" date="2019" name="Nat. Med.">
        <title>A library of human gut bacterial isolates paired with longitudinal multiomics data enables mechanistic microbiome research.</title>
        <authorList>
            <person name="Poyet M."/>
            <person name="Groussin M."/>
            <person name="Gibbons S.M."/>
            <person name="Avila-Pacheco J."/>
            <person name="Jiang X."/>
            <person name="Kearney S.M."/>
            <person name="Perrotta A.R."/>
            <person name="Berdy B."/>
            <person name="Zhao S."/>
            <person name="Lieberman T.D."/>
            <person name="Swanson P.K."/>
            <person name="Smith M."/>
            <person name="Roesemann S."/>
            <person name="Alexander J.E."/>
            <person name="Rich S.A."/>
            <person name="Livny J."/>
            <person name="Vlamakis H."/>
            <person name="Clish C."/>
            <person name="Bullock K."/>
            <person name="Deik A."/>
            <person name="Scott J."/>
            <person name="Pierce K.A."/>
            <person name="Xavier R.J."/>
            <person name="Alm E.J."/>
        </authorList>
    </citation>
    <scope>NUCLEOTIDE SEQUENCE [LARGE SCALE GENOMIC DNA]</scope>
    <source>
        <strain evidence="1 2">BIOML-A2</strain>
    </source>
</reference>
<organism evidence="1 2">
    <name type="scientific">Flavonifractor plautii</name>
    <name type="common">Fusobacterium plautii</name>
    <dbReference type="NCBI Taxonomy" id="292800"/>
    <lineage>
        <taxon>Bacteria</taxon>
        <taxon>Bacillati</taxon>
        <taxon>Bacillota</taxon>
        <taxon>Clostridia</taxon>
        <taxon>Eubacteriales</taxon>
        <taxon>Oscillospiraceae</taxon>
        <taxon>Flavonifractor</taxon>
    </lineage>
</organism>
<gene>
    <name evidence="1" type="ORF">GKE97_04915</name>
</gene>
<dbReference type="EMBL" id="WKPR01000004">
    <property type="protein sequence ID" value="MSB18857.1"/>
    <property type="molecule type" value="Genomic_DNA"/>
</dbReference>
<evidence type="ECO:0000313" key="1">
    <source>
        <dbReference type="EMBL" id="MSB18857.1"/>
    </source>
</evidence>
<proteinExistence type="predicted"/>